<dbReference type="InterPro" id="IPR008254">
    <property type="entry name" value="Flavodoxin/NO_synth"/>
</dbReference>
<dbReference type="KEGG" id="tli:Tlie_0297"/>
<dbReference type="Proteomes" id="UP000005868">
    <property type="component" value="Chromosome"/>
</dbReference>
<keyword evidence="2" id="KW-0479">Metal-binding</keyword>
<protein>
    <submittedName>
        <fullName evidence="7">Flavodoxin/nitric oxide synthase</fullName>
    </submittedName>
</protein>
<dbReference type="AlphaFoldDB" id="G7V6S7"/>
<evidence type="ECO:0000256" key="1">
    <source>
        <dbReference type="ARBA" id="ARBA00022485"/>
    </source>
</evidence>
<dbReference type="InterPro" id="IPR001226">
    <property type="entry name" value="Flavodoxin_CS"/>
</dbReference>
<feature type="domain" description="4Fe-4S ferredoxin-type" evidence="6">
    <location>
        <begin position="223"/>
        <end position="252"/>
    </location>
</feature>
<dbReference type="SUPFAM" id="SSF54862">
    <property type="entry name" value="4Fe-4S ferredoxins"/>
    <property type="match status" value="1"/>
</dbReference>
<dbReference type="PANTHER" id="PTHR24960">
    <property type="entry name" value="PHOTOSYSTEM I IRON-SULFUR CENTER-RELATED"/>
    <property type="match status" value="1"/>
</dbReference>
<dbReference type="InterPro" id="IPR026816">
    <property type="entry name" value="Flavodoxin_dom"/>
</dbReference>
<accession>G7V6S7</accession>
<evidence type="ECO:0000256" key="4">
    <source>
        <dbReference type="ARBA" id="ARBA00023014"/>
    </source>
</evidence>
<dbReference type="PANTHER" id="PTHR24960:SF79">
    <property type="entry name" value="PHOTOSYSTEM I IRON-SULFUR CENTER"/>
    <property type="match status" value="1"/>
</dbReference>
<feature type="domain" description="4Fe-4S ferredoxin-type" evidence="6">
    <location>
        <begin position="193"/>
        <end position="222"/>
    </location>
</feature>
<evidence type="ECO:0000313" key="7">
    <source>
        <dbReference type="EMBL" id="AER66036.1"/>
    </source>
</evidence>
<dbReference type="PROSITE" id="PS00198">
    <property type="entry name" value="4FE4S_FER_1"/>
    <property type="match status" value="2"/>
</dbReference>
<dbReference type="Gene3D" id="3.30.70.20">
    <property type="match status" value="1"/>
</dbReference>
<name>G7V6S7_THELD</name>
<dbReference type="NCBIfam" id="NF038196">
    <property type="entry name" value="ferrodoxin_EFR1"/>
    <property type="match status" value="1"/>
</dbReference>
<dbReference type="PROSITE" id="PS00201">
    <property type="entry name" value="FLAVODOXIN"/>
    <property type="match status" value="1"/>
</dbReference>
<dbReference type="HOGENOM" id="CLU_1060593_0_0_0"/>
<dbReference type="Pfam" id="PF12724">
    <property type="entry name" value="Flavodoxin_5"/>
    <property type="match status" value="1"/>
</dbReference>
<evidence type="ECO:0000259" key="6">
    <source>
        <dbReference type="PROSITE" id="PS51379"/>
    </source>
</evidence>
<keyword evidence="4" id="KW-0411">Iron-sulfur</keyword>
<dbReference type="InterPro" id="IPR029039">
    <property type="entry name" value="Flavoprotein-like_sf"/>
</dbReference>
<feature type="domain" description="Flavodoxin-like" evidence="5">
    <location>
        <begin position="3"/>
        <end position="179"/>
    </location>
</feature>
<evidence type="ECO:0000256" key="2">
    <source>
        <dbReference type="ARBA" id="ARBA00022723"/>
    </source>
</evidence>
<dbReference type="EMBL" id="CP003096">
    <property type="protein sequence ID" value="AER66036.1"/>
    <property type="molecule type" value="Genomic_DNA"/>
</dbReference>
<dbReference type="GO" id="GO:0046872">
    <property type="term" value="F:metal ion binding"/>
    <property type="evidence" value="ECO:0007669"/>
    <property type="project" value="UniProtKB-KW"/>
</dbReference>
<keyword evidence="3" id="KW-0408">Iron</keyword>
<dbReference type="Pfam" id="PF13237">
    <property type="entry name" value="Fer4_10"/>
    <property type="match status" value="1"/>
</dbReference>
<reference evidence="8" key="1">
    <citation type="submission" date="2011-10" db="EMBL/GenBank/DDBJ databases">
        <title>The complete genome of chromosome of Thermovirga lienii DSM 17291.</title>
        <authorList>
            <consortium name="US DOE Joint Genome Institute (JGI-PGF)"/>
            <person name="Lucas S."/>
            <person name="Copeland A."/>
            <person name="Lapidus A."/>
            <person name="Glavina del Rio T."/>
            <person name="Dalin E."/>
            <person name="Tice H."/>
            <person name="Bruce D."/>
            <person name="Goodwin L."/>
            <person name="Pitluck S."/>
            <person name="Peters L."/>
            <person name="Mikhailova N."/>
            <person name="Saunders E."/>
            <person name="Kyrpides N."/>
            <person name="Mavromatis K."/>
            <person name="Ivanova N."/>
            <person name="Last F.I."/>
            <person name="Brettin T."/>
            <person name="Detter J.C."/>
            <person name="Han C."/>
            <person name="Larimer F."/>
            <person name="Land M."/>
            <person name="Hauser L."/>
            <person name="Markowitz V."/>
            <person name="Cheng J.-F."/>
            <person name="Hugenholtz P."/>
            <person name="Woyke T."/>
            <person name="Wu D."/>
            <person name="Spring S."/>
            <person name="Schroeder M."/>
            <person name="Brambilla E.-M."/>
            <person name="Klenk H.-P."/>
            <person name="Eisen J.A."/>
        </authorList>
    </citation>
    <scope>NUCLEOTIDE SEQUENCE [LARGE SCALE GENOMIC DNA]</scope>
    <source>
        <strain evidence="8">ATCC BAA-1197 / DSM 17291 / Cas60314</strain>
    </source>
</reference>
<dbReference type="PROSITE" id="PS50902">
    <property type="entry name" value="FLAVODOXIN_LIKE"/>
    <property type="match status" value="1"/>
</dbReference>
<reference evidence="7 8" key="2">
    <citation type="journal article" date="2012" name="Stand. Genomic Sci.">
        <title>Genome sequence of the moderately thermophilic, amino-acid-degrading and sulfur-reducing bacterium Thermovirga lienii type strain (Cas60314(T)).</title>
        <authorList>
            <person name="Goker M."/>
            <person name="Saunders E."/>
            <person name="Lapidus A."/>
            <person name="Nolan M."/>
            <person name="Lucas S."/>
            <person name="Hammon N."/>
            <person name="Deshpande S."/>
            <person name="Cheng J.F."/>
            <person name="Han C."/>
            <person name="Tapia R."/>
            <person name="Goodwin L.A."/>
            <person name="Pitluck S."/>
            <person name="Liolios K."/>
            <person name="Mavromatis K."/>
            <person name="Pagani I."/>
            <person name="Ivanova N."/>
            <person name="Mikhailova N."/>
            <person name="Pati A."/>
            <person name="Chen A."/>
            <person name="Palaniappan K."/>
            <person name="Land M."/>
            <person name="Chang Y.J."/>
            <person name="Jeffries C.D."/>
            <person name="Brambilla E.M."/>
            <person name="Rohde M."/>
            <person name="Spring S."/>
            <person name="Detter J.C."/>
            <person name="Woyke T."/>
            <person name="Bristow J."/>
            <person name="Eisen J.A."/>
            <person name="Markowitz V."/>
            <person name="Hugenholtz P."/>
            <person name="Kyrpides N.C."/>
            <person name="Klenk H.P."/>
        </authorList>
    </citation>
    <scope>NUCLEOTIDE SEQUENCE [LARGE SCALE GENOMIC DNA]</scope>
    <source>
        <strain evidence="8">ATCC BAA-1197 / DSM 17291 / Cas60314</strain>
    </source>
</reference>
<dbReference type="GO" id="GO:0051539">
    <property type="term" value="F:4 iron, 4 sulfur cluster binding"/>
    <property type="evidence" value="ECO:0007669"/>
    <property type="project" value="UniProtKB-KW"/>
</dbReference>
<dbReference type="InterPro" id="IPR017896">
    <property type="entry name" value="4Fe4S_Fe-S-bd"/>
</dbReference>
<dbReference type="GO" id="GO:0009055">
    <property type="term" value="F:electron transfer activity"/>
    <property type="evidence" value="ECO:0007669"/>
    <property type="project" value="InterPro"/>
</dbReference>
<organism evidence="7 8">
    <name type="scientific">Thermovirga lienii (strain ATCC BAA-1197 / DSM 17291 / Cas60314)</name>
    <dbReference type="NCBI Taxonomy" id="580340"/>
    <lineage>
        <taxon>Bacteria</taxon>
        <taxon>Thermotogati</taxon>
        <taxon>Synergistota</taxon>
        <taxon>Synergistia</taxon>
        <taxon>Synergistales</taxon>
        <taxon>Thermovirgaceae</taxon>
        <taxon>Thermovirga</taxon>
    </lineage>
</organism>
<keyword evidence="1" id="KW-0004">4Fe-4S</keyword>
<keyword evidence="8" id="KW-1185">Reference proteome</keyword>
<dbReference type="eggNOG" id="COG1146">
    <property type="taxonomic scope" value="Bacteria"/>
</dbReference>
<evidence type="ECO:0000256" key="3">
    <source>
        <dbReference type="ARBA" id="ARBA00023004"/>
    </source>
</evidence>
<dbReference type="SUPFAM" id="SSF52218">
    <property type="entry name" value="Flavoproteins"/>
    <property type="match status" value="1"/>
</dbReference>
<evidence type="ECO:0000259" key="5">
    <source>
        <dbReference type="PROSITE" id="PS50902"/>
    </source>
</evidence>
<gene>
    <name evidence="7" type="ordered locus">Tlie_0297</name>
</gene>
<dbReference type="InterPro" id="IPR047964">
    <property type="entry name" value="EFR1-like"/>
</dbReference>
<dbReference type="GO" id="GO:0010181">
    <property type="term" value="F:FMN binding"/>
    <property type="evidence" value="ECO:0007669"/>
    <property type="project" value="InterPro"/>
</dbReference>
<dbReference type="STRING" id="580340.Tlie_0297"/>
<sequence>MEIAIVYFSGTGNTARIAEEIAKRLRDRGHSVETQSVEKVDVESLKGKVIGLGFPSYGLCYPSIMEPFLRNLPRAEKPTPAFIFSTHAWSSGDSLVCAAEKLLEKNIMTVARESFKAPSNGAATFFHENHPMYKMMVKFEPNLGRKLDKFAARVDEALKRFQESPFTDIGKKKWYNIFLGFFARHVMERRLYRDFKVDEKRCVGCGRCVKQCPDGNLEMKDGKARFLRGNNCLRCMRCISICPVDAILFGERTRGKERYKAKLRDKLLEEALEEKEG</sequence>
<evidence type="ECO:0000313" key="8">
    <source>
        <dbReference type="Proteomes" id="UP000005868"/>
    </source>
</evidence>
<dbReference type="InterPro" id="IPR017900">
    <property type="entry name" value="4Fe4S_Fe_S_CS"/>
</dbReference>
<dbReference type="InterPro" id="IPR050157">
    <property type="entry name" value="PSI_iron-sulfur_center"/>
</dbReference>
<dbReference type="Gene3D" id="3.40.50.360">
    <property type="match status" value="1"/>
</dbReference>
<dbReference type="PROSITE" id="PS51379">
    <property type="entry name" value="4FE4S_FER_2"/>
    <property type="match status" value="2"/>
</dbReference>
<dbReference type="eggNOG" id="COG0716">
    <property type="taxonomic scope" value="Bacteria"/>
</dbReference>
<proteinExistence type="predicted"/>